<dbReference type="EMBL" id="UGTJ01000001">
    <property type="protein sequence ID" value="SUB78794.1"/>
    <property type="molecule type" value="Genomic_DNA"/>
</dbReference>
<accession>A0AAQ1ZHH7</accession>
<evidence type="ECO:0000313" key="1">
    <source>
        <dbReference type="EMBL" id="SUB78794.1"/>
    </source>
</evidence>
<dbReference type="Proteomes" id="UP000255283">
    <property type="component" value="Unassembled WGS sequence"/>
</dbReference>
<evidence type="ECO:0000313" key="2">
    <source>
        <dbReference type="Proteomes" id="UP000255283"/>
    </source>
</evidence>
<organism evidence="1 2">
    <name type="scientific">Segatella buccae</name>
    <dbReference type="NCBI Taxonomy" id="28126"/>
    <lineage>
        <taxon>Bacteria</taxon>
        <taxon>Pseudomonadati</taxon>
        <taxon>Bacteroidota</taxon>
        <taxon>Bacteroidia</taxon>
        <taxon>Bacteroidales</taxon>
        <taxon>Prevotellaceae</taxon>
        <taxon>Segatella</taxon>
    </lineage>
</organism>
<dbReference type="RefSeq" id="WP_115152923.1">
    <property type="nucleotide sequence ID" value="NZ_JAHXQX010000022.1"/>
</dbReference>
<comment type="caution">
    <text evidence="1">The sequence shown here is derived from an EMBL/GenBank/DDBJ whole genome shotgun (WGS) entry which is preliminary data.</text>
</comment>
<reference evidence="1 2" key="1">
    <citation type="submission" date="2018-06" db="EMBL/GenBank/DDBJ databases">
        <authorList>
            <consortium name="Pathogen Informatics"/>
            <person name="Doyle S."/>
        </authorList>
    </citation>
    <scope>NUCLEOTIDE SEQUENCE [LARGE SCALE GENOMIC DNA]</scope>
    <source>
        <strain evidence="1 2">NCTC13063</strain>
    </source>
</reference>
<evidence type="ECO:0008006" key="3">
    <source>
        <dbReference type="Google" id="ProtNLM"/>
    </source>
</evidence>
<sequence>MKKILFIIATLIILLLTGCNKEYKPLYEYADKMGVELDAFSIVKKRDYCDIDSIRYYDNLLLKKSNELASKVKANPYISNDSISKYRKYGLINFQEGKPNCTAYYGVVKGTNKLVGVYVMDDGRTVSFDTEKAEYISMKYSQWNYLEFVDGLIY</sequence>
<protein>
    <recommendedName>
        <fullName evidence="3">Lipoprotein</fullName>
    </recommendedName>
</protein>
<proteinExistence type="predicted"/>
<gene>
    <name evidence="1" type="ORF">NCTC13063_00039</name>
</gene>
<name>A0AAQ1ZHH7_9BACT</name>
<dbReference type="AlphaFoldDB" id="A0AAQ1ZHH7"/>
<dbReference type="PROSITE" id="PS51257">
    <property type="entry name" value="PROKAR_LIPOPROTEIN"/>
    <property type="match status" value="1"/>
</dbReference>